<evidence type="ECO:0000313" key="3">
    <source>
        <dbReference type="EMBL" id="CAB4974528.1"/>
    </source>
</evidence>
<feature type="region of interest" description="Disordered" evidence="1">
    <location>
        <begin position="213"/>
        <end position="237"/>
    </location>
</feature>
<evidence type="ECO:0000256" key="1">
    <source>
        <dbReference type="SAM" id="MobiDB-lite"/>
    </source>
</evidence>
<evidence type="ECO:0000259" key="2">
    <source>
        <dbReference type="PROSITE" id="PS50853"/>
    </source>
</evidence>
<gene>
    <name evidence="3" type="ORF">UFOPK3772_03622</name>
</gene>
<dbReference type="EMBL" id="CAFBNE010000247">
    <property type="protein sequence ID" value="CAB4974528.1"/>
    <property type="molecule type" value="Genomic_DNA"/>
</dbReference>
<reference evidence="3" key="1">
    <citation type="submission" date="2020-05" db="EMBL/GenBank/DDBJ databases">
        <authorList>
            <person name="Chiriac C."/>
            <person name="Salcher M."/>
            <person name="Ghai R."/>
            <person name="Kavagutti S V."/>
        </authorList>
    </citation>
    <scope>NUCLEOTIDE SEQUENCE</scope>
</reference>
<organism evidence="3">
    <name type="scientific">freshwater metagenome</name>
    <dbReference type="NCBI Taxonomy" id="449393"/>
    <lineage>
        <taxon>unclassified sequences</taxon>
        <taxon>metagenomes</taxon>
        <taxon>ecological metagenomes</taxon>
    </lineage>
</organism>
<proteinExistence type="predicted"/>
<dbReference type="AlphaFoldDB" id="A0A6J7M305"/>
<feature type="domain" description="Fibronectin type-III" evidence="2">
    <location>
        <begin position="332"/>
        <end position="427"/>
    </location>
</feature>
<protein>
    <submittedName>
        <fullName evidence="3">Unannotated protein</fullName>
    </submittedName>
</protein>
<dbReference type="InterPro" id="IPR003961">
    <property type="entry name" value="FN3_dom"/>
</dbReference>
<feature type="compositionally biased region" description="Gly residues" evidence="1">
    <location>
        <begin position="224"/>
        <end position="233"/>
    </location>
</feature>
<accession>A0A6J7M305</accession>
<sequence length="532" mass="52213">MQYTNSGKSNPDANVAYIMSVGNTVLLGFGNTTITKGGPYAAGTATSAASVGLCAATAAPCITAASVPGTSSTTADSSLSTGCTVGDWNFATPWNAKTYSLSNPPASYSSVNQMASQLVYRGVSSSGASLIYAMPTNVSASTITGGFSPTGSNLWMLTNTDLQQIQNTIPGGYVSQWGCVMSANTQIPQGLTGGANNALNLNWNGTPVTAWITNPAGNLTSPPGSGGSSGSGGATTPSTIAAPTNVVALGGSGVVAAAWTPITATTSGIQSVTYVATASSGQSCSTSGTTCTIASVPNGTPVTVTVTAASGGLTSAASAPSAPTTPTAAAVPPSPATPVQNVIANYGAGTVAVAWNAVTTASGAIAAVSYTARTNSGQTCTTTDTNCTIVNVPAGTPVTVQVTTNTSQGSAPPSVPTAPVVMAVNSPTPTTPAPPAQLELDASAPTSVKAGDDFKTKISVGPGSPDGVATVTLYKGGKTTATLGRVNVLNGKGENNLKIPKSTNHGSYSLRVSFTDNATGQIAKSSGAIKVT</sequence>
<name>A0A6J7M305_9ZZZZ</name>
<dbReference type="InterPro" id="IPR036116">
    <property type="entry name" value="FN3_sf"/>
</dbReference>
<dbReference type="SUPFAM" id="SSF49265">
    <property type="entry name" value="Fibronectin type III"/>
    <property type="match status" value="1"/>
</dbReference>
<dbReference type="PROSITE" id="PS50853">
    <property type="entry name" value="FN3"/>
    <property type="match status" value="1"/>
</dbReference>